<gene>
    <name evidence="2" type="ORF">J3R30DRAFT_3694565</name>
</gene>
<reference evidence="2" key="1">
    <citation type="submission" date="2022-08" db="EMBL/GenBank/DDBJ databases">
        <title>A Global Phylogenomic Analysis of the Shiitake Genus Lentinula.</title>
        <authorList>
            <consortium name="DOE Joint Genome Institute"/>
            <person name="Sierra-Patev S."/>
            <person name="Min B."/>
            <person name="Naranjo-Ortiz M."/>
            <person name="Looney B."/>
            <person name="Konkel Z."/>
            <person name="Slot J.C."/>
            <person name="Sakamoto Y."/>
            <person name="Steenwyk J.L."/>
            <person name="Rokas A."/>
            <person name="Carro J."/>
            <person name="Camarero S."/>
            <person name="Ferreira P."/>
            <person name="Molpeceres G."/>
            <person name="Ruiz-Duenas F.J."/>
            <person name="Serrano A."/>
            <person name="Henrissat B."/>
            <person name="Drula E."/>
            <person name="Hughes K.W."/>
            <person name="Mata J.L."/>
            <person name="Ishikawa N.K."/>
            <person name="Vargas-Isla R."/>
            <person name="Ushijima S."/>
            <person name="Smith C.A."/>
            <person name="Ahrendt S."/>
            <person name="Andreopoulos W."/>
            <person name="He G."/>
            <person name="Labutti K."/>
            <person name="Lipzen A."/>
            <person name="Ng V."/>
            <person name="Riley R."/>
            <person name="Sandor L."/>
            <person name="Barry K."/>
            <person name="Martinez A.T."/>
            <person name="Xiao Y."/>
            <person name="Gibbons J.G."/>
            <person name="Terashima K."/>
            <person name="Grigoriev I.V."/>
            <person name="Hibbett D.S."/>
        </authorList>
    </citation>
    <scope>NUCLEOTIDE SEQUENCE</scope>
    <source>
        <strain evidence="2">JLM2183</strain>
    </source>
</reference>
<name>A0A9W9AUP9_9AGAR</name>
<evidence type="ECO:0000259" key="1">
    <source>
        <dbReference type="Pfam" id="PF22848"/>
    </source>
</evidence>
<protein>
    <recommendedName>
        <fullName evidence="1">Alpha-L-arabinofuranosidase 1 catalytic domain-containing protein</fullName>
    </recommendedName>
</protein>
<accession>A0A9W9AUP9</accession>
<dbReference type="PANTHER" id="PTHR31776">
    <property type="entry name" value="ALPHA-L-ARABINOFURANOSIDASE 1"/>
    <property type="match status" value="1"/>
</dbReference>
<dbReference type="Proteomes" id="UP001150266">
    <property type="component" value="Unassembled WGS sequence"/>
</dbReference>
<evidence type="ECO:0000313" key="2">
    <source>
        <dbReference type="EMBL" id="KAJ4490777.1"/>
    </source>
</evidence>
<feature type="domain" description="Alpha-L-arabinofuranosidase 1 catalytic" evidence="1">
    <location>
        <begin position="32"/>
        <end position="134"/>
    </location>
</feature>
<keyword evidence="3" id="KW-1185">Reference proteome</keyword>
<dbReference type="Gene3D" id="3.20.20.80">
    <property type="entry name" value="Glycosidases"/>
    <property type="match status" value="1"/>
</dbReference>
<dbReference type="InterPro" id="IPR055235">
    <property type="entry name" value="ASD1_cat"/>
</dbReference>
<dbReference type="EMBL" id="JAOTPV010000001">
    <property type="protein sequence ID" value="KAJ4490777.1"/>
    <property type="molecule type" value="Genomic_DNA"/>
</dbReference>
<sequence length="175" mass="19348">MKQPLLSPLHTIPLHFTLEDHRFLQAPMPSSTTALTKIKFVIGDARTKIQATIRASMGHLDPFTLNCIEIGNEDFLSSTTTDTLTIAGQISTMLNMLNSLNFVNYIATSAISGNVPSLSPAPTYWDLHIYSDPTPERLFINGAFNFDVLSRNGLQFFMYATGHYPAFSIPLPPLS</sequence>
<dbReference type="PANTHER" id="PTHR31776:SF0">
    <property type="entry name" value="ALPHA-L-ARABINOFURANOSIDASE 1"/>
    <property type="match status" value="1"/>
</dbReference>
<dbReference type="InterPro" id="IPR051563">
    <property type="entry name" value="Glycosyl_Hydrolase_51"/>
</dbReference>
<dbReference type="OrthoDB" id="406864at2759"/>
<proteinExistence type="predicted"/>
<dbReference type="Pfam" id="PF22848">
    <property type="entry name" value="ASD1_dom"/>
    <property type="match status" value="1"/>
</dbReference>
<evidence type="ECO:0000313" key="3">
    <source>
        <dbReference type="Proteomes" id="UP001150266"/>
    </source>
</evidence>
<organism evidence="2 3">
    <name type="scientific">Lentinula aciculospora</name>
    <dbReference type="NCBI Taxonomy" id="153920"/>
    <lineage>
        <taxon>Eukaryota</taxon>
        <taxon>Fungi</taxon>
        <taxon>Dikarya</taxon>
        <taxon>Basidiomycota</taxon>
        <taxon>Agaricomycotina</taxon>
        <taxon>Agaricomycetes</taxon>
        <taxon>Agaricomycetidae</taxon>
        <taxon>Agaricales</taxon>
        <taxon>Marasmiineae</taxon>
        <taxon>Omphalotaceae</taxon>
        <taxon>Lentinula</taxon>
    </lineage>
</organism>
<dbReference type="AlphaFoldDB" id="A0A9W9AUP9"/>
<dbReference type="GO" id="GO:0046556">
    <property type="term" value="F:alpha-L-arabinofuranosidase activity"/>
    <property type="evidence" value="ECO:0007669"/>
    <property type="project" value="TreeGrafter"/>
</dbReference>
<comment type="caution">
    <text evidence="2">The sequence shown here is derived from an EMBL/GenBank/DDBJ whole genome shotgun (WGS) entry which is preliminary data.</text>
</comment>